<proteinExistence type="predicted"/>
<keyword evidence="1" id="KW-0812">Transmembrane</keyword>
<feature type="transmembrane region" description="Helical" evidence="1">
    <location>
        <begin position="7"/>
        <end position="27"/>
    </location>
</feature>
<dbReference type="AlphaFoldDB" id="A0A3B0YLS3"/>
<dbReference type="NCBIfam" id="TIGR02458">
    <property type="entry name" value="CbtA"/>
    <property type="match status" value="1"/>
</dbReference>
<dbReference type="EMBL" id="UOFK01000089">
    <property type="protein sequence ID" value="VAW76212.1"/>
    <property type="molecule type" value="Genomic_DNA"/>
</dbReference>
<dbReference type="InterPro" id="IPR012666">
    <property type="entry name" value="CbtA_put"/>
</dbReference>
<feature type="transmembrane region" description="Helical" evidence="1">
    <location>
        <begin position="101"/>
        <end position="117"/>
    </location>
</feature>
<name>A0A3B0YLS3_9ZZZZ</name>
<feature type="transmembrane region" description="Helical" evidence="1">
    <location>
        <begin position="137"/>
        <end position="155"/>
    </location>
</feature>
<keyword evidence="1" id="KW-0472">Membrane</keyword>
<accession>A0A3B0YLS3</accession>
<keyword evidence="1" id="KW-1133">Transmembrane helix</keyword>
<dbReference type="Pfam" id="PF09490">
    <property type="entry name" value="CbtA"/>
    <property type="match status" value="1"/>
</dbReference>
<evidence type="ECO:0000313" key="2">
    <source>
        <dbReference type="EMBL" id="VAW76212.1"/>
    </source>
</evidence>
<feature type="transmembrane region" description="Helical" evidence="1">
    <location>
        <begin position="67"/>
        <end position="89"/>
    </location>
</feature>
<sequence length="227" mass="24105">MLLRTILIGALMAGTITGVLFTVIQQFQVTPLILEAETYESSDTDHAHAQEAHSTSSASVDENTQRMLFSLLANVLAGIGFALIAASAITFSDQKGWRKGLLWGIAGFMVFFVAPSLGLHPKLPGATGAPLLHQQLWWVSTAAATAAGMALLVFAHRLPFKGMGLLLLVAPHLVGAPLPEQAFSSAPESLVQEFVIASTLANAAFWLILGALSGYLLHKLTDDAFLN</sequence>
<protein>
    <submittedName>
        <fullName evidence="2">Predicted cobalt transporter CbtA</fullName>
    </submittedName>
</protein>
<evidence type="ECO:0000256" key="1">
    <source>
        <dbReference type="SAM" id="Phobius"/>
    </source>
</evidence>
<feature type="transmembrane region" description="Helical" evidence="1">
    <location>
        <begin position="162"/>
        <end position="179"/>
    </location>
</feature>
<gene>
    <name evidence="2" type="ORF">MNBD_GAMMA13-542</name>
</gene>
<feature type="transmembrane region" description="Helical" evidence="1">
    <location>
        <begin position="194"/>
        <end position="217"/>
    </location>
</feature>
<reference evidence="2" key="1">
    <citation type="submission" date="2018-06" db="EMBL/GenBank/DDBJ databases">
        <authorList>
            <person name="Zhirakovskaya E."/>
        </authorList>
    </citation>
    <scope>NUCLEOTIDE SEQUENCE</scope>
</reference>
<organism evidence="2">
    <name type="scientific">hydrothermal vent metagenome</name>
    <dbReference type="NCBI Taxonomy" id="652676"/>
    <lineage>
        <taxon>unclassified sequences</taxon>
        <taxon>metagenomes</taxon>
        <taxon>ecological metagenomes</taxon>
    </lineage>
</organism>